<evidence type="ECO:0000313" key="3">
    <source>
        <dbReference type="Proteomes" id="UP000726136"/>
    </source>
</evidence>
<dbReference type="Gene3D" id="3.30.565.10">
    <property type="entry name" value="Histidine kinase-like ATPase, C-terminal domain"/>
    <property type="match status" value="1"/>
</dbReference>
<name>A0ABR9Z4S9_VIBAN</name>
<dbReference type="Pfam" id="PF13589">
    <property type="entry name" value="HATPase_c_3"/>
    <property type="match status" value="1"/>
</dbReference>
<keyword evidence="3" id="KW-1185">Reference proteome</keyword>
<keyword evidence="2" id="KW-0547">Nucleotide-binding</keyword>
<dbReference type="SUPFAM" id="SSF55874">
    <property type="entry name" value="ATPase domain of HSP90 chaperone/DNA topoisomerase II/histidine kinase"/>
    <property type="match status" value="1"/>
</dbReference>
<dbReference type="GO" id="GO:0005524">
    <property type="term" value="F:ATP binding"/>
    <property type="evidence" value="ECO:0007669"/>
    <property type="project" value="UniProtKB-KW"/>
</dbReference>
<reference evidence="2 3" key="1">
    <citation type="journal article" date="2021" name="PeerJ">
        <title>Analysis of 44 Vibrio anguillarum genomes reveals high genetic diversity.</title>
        <authorList>
            <person name="Hansen M.J."/>
            <person name="Dalsgaard I."/>
        </authorList>
    </citation>
    <scope>NUCLEOTIDE SEQUENCE [LARGE SCALE GENOMIC DNA]</scope>
    <source>
        <strain evidence="2 3">040915-1/1B</strain>
    </source>
</reference>
<evidence type="ECO:0000256" key="1">
    <source>
        <dbReference type="SAM" id="MobiDB-lite"/>
    </source>
</evidence>
<proteinExistence type="predicted"/>
<dbReference type="EMBL" id="RDPI01000010">
    <property type="protein sequence ID" value="MBF4373460.1"/>
    <property type="molecule type" value="Genomic_DNA"/>
</dbReference>
<protein>
    <submittedName>
        <fullName evidence="2">ATP-binding protein</fullName>
    </submittedName>
</protein>
<dbReference type="InterPro" id="IPR036890">
    <property type="entry name" value="HATPase_C_sf"/>
</dbReference>
<dbReference type="Proteomes" id="UP000726136">
    <property type="component" value="Unassembled WGS sequence"/>
</dbReference>
<evidence type="ECO:0000313" key="2">
    <source>
        <dbReference type="EMBL" id="MBF4373460.1"/>
    </source>
</evidence>
<keyword evidence="2" id="KW-0067">ATP-binding</keyword>
<sequence length="501" mass="56150">MSTMTLSKQPEARYIDAAPYASALIEGHRDFGYSLKTALADIIDNSISAGADRVRLVVDTISNSPSVIIADNGCGMSKAELLEAMRLGSKNPTFDRLPSELGRFGLGLKSASFSQCRSLTVITRQDGITSCARWDLDLVAETNAWTLELIEDCEDELGCDLLGEVGTVVIWKKLDRLVGEISTQEKKTEHMNAEFSLAERHLRLIFHRFLETSKPQIQISINNRQLTPLDPMASTHPSTQKDPDDSIRLSSGNVRIRSYTIPHYKKMSQDEWDELGGPEGHLKSQGLYIYRENRLIIAGSWLGLAKQTELTKLSRIAIDIPNTMDAQWKIDVKKSSAQLPQAVRERLKRIIERFVGSSKRTYRSRGQRLVEGTMHPIWNRVQVDGLIHFKPNSEHPVFQAYSNCLPHELKEGFARCIRLLGAGLPIDSLHAEMVGNAESIVAMQTSESDLNQVVIDLTDALLVSNVTPDRIKDVLQNYPLLQSNWEVSERLVANYLKEKGL</sequence>
<gene>
    <name evidence="2" type="ORF">EAY46_10235</name>
</gene>
<organism evidence="2 3">
    <name type="scientific">Vibrio anguillarum</name>
    <name type="common">Listonella anguillarum</name>
    <dbReference type="NCBI Taxonomy" id="55601"/>
    <lineage>
        <taxon>Bacteria</taxon>
        <taxon>Pseudomonadati</taxon>
        <taxon>Pseudomonadota</taxon>
        <taxon>Gammaproteobacteria</taxon>
        <taxon>Vibrionales</taxon>
        <taxon>Vibrionaceae</taxon>
        <taxon>Vibrio</taxon>
    </lineage>
</organism>
<accession>A0ABR9Z4S9</accession>
<feature type="region of interest" description="Disordered" evidence="1">
    <location>
        <begin position="228"/>
        <end position="247"/>
    </location>
</feature>
<comment type="caution">
    <text evidence="2">The sequence shown here is derived from an EMBL/GenBank/DDBJ whole genome shotgun (WGS) entry which is preliminary data.</text>
</comment>